<proteinExistence type="predicted"/>
<name>A0A1P8WFC7_9PLAN</name>
<protein>
    <submittedName>
        <fullName evidence="1">Uncharacterized protein</fullName>
    </submittedName>
</protein>
<dbReference type="KEGG" id="fmr:Fuma_02386"/>
<dbReference type="STRING" id="1891926.Fuma_02386"/>
<accession>A0A1P8WFC7</accession>
<organism evidence="1 2">
    <name type="scientific">Fuerstiella marisgermanici</name>
    <dbReference type="NCBI Taxonomy" id="1891926"/>
    <lineage>
        <taxon>Bacteria</taxon>
        <taxon>Pseudomonadati</taxon>
        <taxon>Planctomycetota</taxon>
        <taxon>Planctomycetia</taxon>
        <taxon>Planctomycetales</taxon>
        <taxon>Planctomycetaceae</taxon>
        <taxon>Fuerstiella</taxon>
    </lineage>
</organism>
<dbReference type="Proteomes" id="UP000187735">
    <property type="component" value="Chromosome"/>
</dbReference>
<dbReference type="EMBL" id="CP017641">
    <property type="protein sequence ID" value="APZ92774.1"/>
    <property type="molecule type" value="Genomic_DNA"/>
</dbReference>
<evidence type="ECO:0000313" key="1">
    <source>
        <dbReference type="EMBL" id="APZ92774.1"/>
    </source>
</evidence>
<keyword evidence="2" id="KW-1185">Reference proteome</keyword>
<gene>
    <name evidence="1" type="ORF">Fuma_02386</name>
</gene>
<evidence type="ECO:0000313" key="2">
    <source>
        <dbReference type="Proteomes" id="UP000187735"/>
    </source>
</evidence>
<dbReference type="AlphaFoldDB" id="A0A1P8WFC7"/>
<reference evidence="1 2" key="1">
    <citation type="journal article" date="2016" name="Front. Microbiol.">
        <title>Fuerstia marisgermanicae gen. nov., sp. nov., an Unusual Member of the Phylum Planctomycetes from the German Wadden Sea.</title>
        <authorList>
            <person name="Kohn T."/>
            <person name="Heuer A."/>
            <person name="Jogler M."/>
            <person name="Vollmers J."/>
            <person name="Boedeker C."/>
            <person name="Bunk B."/>
            <person name="Rast P."/>
            <person name="Borchert D."/>
            <person name="Glockner I."/>
            <person name="Freese H.M."/>
            <person name="Klenk H.P."/>
            <person name="Overmann J."/>
            <person name="Kaster A.K."/>
            <person name="Rohde M."/>
            <person name="Wiegand S."/>
            <person name="Jogler C."/>
        </authorList>
    </citation>
    <scope>NUCLEOTIDE SEQUENCE [LARGE SCALE GENOMIC DNA]</scope>
    <source>
        <strain evidence="1 2">NH11</strain>
    </source>
</reference>
<sequence length="108" mass="12303">MTWMNCEGWWEQPGFGRQTMSDLRLRYDNGLVQGLGRDVVGAFQIHGFVNATTTSLIKRYKDAHEVAYYGSCDGEGTFFGHWSIFRLGGKWLIKIRSADGQSSEIYNI</sequence>